<gene>
    <name evidence="2" type="ORF">ANCCAN_20511</name>
</gene>
<proteinExistence type="predicted"/>
<keyword evidence="3" id="KW-1185">Reference proteome</keyword>
<dbReference type="OrthoDB" id="5877857at2759"/>
<dbReference type="Proteomes" id="UP000252519">
    <property type="component" value="Unassembled WGS sequence"/>
</dbReference>
<name>A0A368FS47_ANCCA</name>
<feature type="compositionally biased region" description="Pro residues" evidence="1">
    <location>
        <begin position="139"/>
        <end position="154"/>
    </location>
</feature>
<feature type="compositionally biased region" description="Pro residues" evidence="1">
    <location>
        <begin position="107"/>
        <end position="124"/>
    </location>
</feature>
<feature type="compositionally biased region" description="Low complexity" evidence="1">
    <location>
        <begin position="67"/>
        <end position="86"/>
    </location>
</feature>
<feature type="region of interest" description="Disordered" evidence="1">
    <location>
        <begin position="1"/>
        <end position="251"/>
    </location>
</feature>
<reference evidence="2 3" key="1">
    <citation type="submission" date="2014-10" db="EMBL/GenBank/DDBJ databases">
        <title>Draft genome of the hookworm Ancylostoma caninum.</title>
        <authorList>
            <person name="Mitreva M."/>
        </authorList>
    </citation>
    <scope>NUCLEOTIDE SEQUENCE [LARGE SCALE GENOMIC DNA]</scope>
    <source>
        <strain evidence="2 3">Baltimore</strain>
    </source>
</reference>
<evidence type="ECO:0000256" key="1">
    <source>
        <dbReference type="SAM" id="MobiDB-lite"/>
    </source>
</evidence>
<comment type="caution">
    <text evidence="2">The sequence shown here is derived from an EMBL/GenBank/DDBJ whole genome shotgun (WGS) entry which is preliminary data.</text>
</comment>
<dbReference type="AlphaFoldDB" id="A0A368FS47"/>
<sequence length="315" mass="33174">MGAQKPFAVQEAPRNAPMSPGRSDRINQTPQSKPAVALSCPTQDTQAPSVTSQELPRVAPVPPSAPTPVAAQVPNSRPAAAPSSPAMGAQTPLPPTPLRPVPQHLPVVPPVPPRPQATPVPPSAPVRVAVPALPSKPALAPPSPAMATRPPPPGEKSKAVTPPPPVANDNEKKPPLQNRVAVAAQPSRPGKALPTPPRNSKEKKLGQAAAVKPSAPVKTADSKADVPVPGNKKDVDKSTQPRARSSSAKRCVSDPILTPVTDEFPTEEWEGQWVAPEKIIVEERRKWPWKEDKAGRGGTKPVSVPQLTLFDFKFV</sequence>
<feature type="compositionally biased region" description="Polar residues" evidence="1">
    <location>
        <begin position="40"/>
        <end position="54"/>
    </location>
</feature>
<dbReference type="EMBL" id="JOJR01000885">
    <property type="protein sequence ID" value="RCN33650.1"/>
    <property type="molecule type" value="Genomic_DNA"/>
</dbReference>
<evidence type="ECO:0000313" key="3">
    <source>
        <dbReference type="Proteomes" id="UP000252519"/>
    </source>
</evidence>
<evidence type="ECO:0000313" key="2">
    <source>
        <dbReference type="EMBL" id="RCN33650.1"/>
    </source>
</evidence>
<accession>A0A368FS47</accession>
<feature type="compositionally biased region" description="Low complexity" evidence="1">
    <location>
        <begin position="125"/>
        <end position="138"/>
    </location>
</feature>
<organism evidence="2 3">
    <name type="scientific">Ancylostoma caninum</name>
    <name type="common">Dog hookworm</name>
    <dbReference type="NCBI Taxonomy" id="29170"/>
    <lineage>
        <taxon>Eukaryota</taxon>
        <taxon>Metazoa</taxon>
        <taxon>Ecdysozoa</taxon>
        <taxon>Nematoda</taxon>
        <taxon>Chromadorea</taxon>
        <taxon>Rhabditida</taxon>
        <taxon>Rhabditina</taxon>
        <taxon>Rhabditomorpha</taxon>
        <taxon>Strongyloidea</taxon>
        <taxon>Ancylostomatidae</taxon>
        <taxon>Ancylostomatinae</taxon>
        <taxon>Ancylostoma</taxon>
    </lineage>
</organism>
<protein>
    <submittedName>
        <fullName evidence="2">Uncharacterized protein</fullName>
    </submittedName>
</protein>